<evidence type="ECO:0000313" key="2">
    <source>
        <dbReference type="EMBL" id="KAJ1201996.1"/>
    </source>
</evidence>
<comment type="caution">
    <text evidence="2">The sequence shown here is derived from an EMBL/GenBank/DDBJ whole genome shotgun (WGS) entry which is preliminary data.</text>
</comment>
<proteinExistence type="predicted"/>
<dbReference type="EMBL" id="JANPWB010000003">
    <property type="protein sequence ID" value="KAJ1201996.1"/>
    <property type="molecule type" value="Genomic_DNA"/>
</dbReference>
<feature type="region of interest" description="Disordered" evidence="1">
    <location>
        <begin position="1"/>
        <end position="139"/>
    </location>
</feature>
<dbReference type="Proteomes" id="UP001066276">
    <property type="component" value="Chromosome 2_1"/>
</dbReference>
<name>A0AAV7VMA1_PLEWA</name>
<feature type="compositionally biased region" description="Basic and acidic residues" evidence="1">
    <location>
        <begin position="56"/>
        <end position="90"/>
    </location>
</feature>
<reference evidence="2" key="1">
    <citation type="journal article" date="2022" name="bioRxiv">
        <title>Sequencing and chromosome-scale assembly of the giantPleurodeles waltlgenome.</title>
        <authorList>
            <person name="Brown T."/>
            <person name="Elewa A."/>
            <person name="Iarovenko S."/>
            <person name="Subramanian E."/>
            <person name="Araus A.J."/>
            <person name="Petzold A."/>
            <person name="Susuki M."/>
            <person name="Suzuki K.-i.T."/>
            <person name="Hayashi T."/>
            <person name="Toyoda A."/>
            <person name="Oliveira C."/>
            <person name="Osipova E."/>
            <person name="Leigh N.D."/>
            <person name="Simon A."/>
            <person name="Yun M.H."/>
        </authorList>
    </citation>
    <scope>NUCLEOTIDE SEQUENCE</scope>
    <source>
        <strain evidence="2">20211129_DDA</strain>
        <tissue evidence="2">Liver</tissue>
    </source>
</reference>
<evidence type="ECO:0000256" key="1">
    <source>
        <dbReference type="SAM" id="MobiDB-lite"/>
    </source>
</evidence>
<sequence length="139" mass="15302">MPSNDPWRNGTKEIGNPDDRIPVSVPGQQTEEAAIAVPWQQTEEDAIAMPGNPDIRVPEEVEKEDAKEEEAEHGGRAEKRPDQPQEEEPKNASPGETPKGREGPEEPERRHVPGGTWLSQSSGTLGKMETTENLYRAGL</sequence>
<accession>A0AAV7VMA1</accession>
<organism evidence="2 3">
    <name type="scientific">Pleurodeles waltl</name>
    <name type="common">Iberian ribbed newt</name>
    <dbReference type="NCBI Taxonomy" id="8319"/>
    <lineage>
        <taxon>Eukaryota</taxon>
        <taxon>Metazoa</taxon>
        <taxon>Chordata</taxon>
        <taxon>Craniata</taxon>
        <taxon>Vertebrata</taxon>
        <taxon>Euteleostomi</taxon>
        <taxon>Amphibia</taxon>
        <taxon>Batrachia</taxon>
        <taxon>Caudata</taxon>
        <taxon>Salamandroidea</taxon>
        <taxon>Salamandridae</taxon>
        <taxon>Pleurodelinae</taxon>
        <taxon>Pleurodeles</taxon>
    </lineage>
</organism>
<gene>
    <name evidence="2" type="ORF">NDU88_005800</name>
</gene>
<dbReference type="AlphaFoldDB" id="A0AAV7VMA1"/>
<feature type="compositionally biased region" description="Basic and acidic residues" evidence="1">
    <location>
        <begin position="98"/>
        <end position="111"/>
    </location>
</feature>
<evidence type="ECO:0000313" key="3">
    <source>
        <dbReference type="Proteomes" id="UP001066276"/>
    </source>
</evidence>
<keyword evidence="3" id="KW-1185">Reference proteome</keyword>
<protein>
    <submittedName>
        <fullName evidence="2">Uncharacterized protein</fullName>
    </submittedName>
</protein>